<keyword evidence="1" id="KW-0732">Signal</keyword>
<evidence type="ECO:0000313" key="2">
    <source>
        <dbReference type="EMBL" id="GJH23811.1"/>
    </source>
</evidence>
<feature type="signal peptide" evidence="1">
    <location>
        <begin position="1"/>
        <end position="18"/>
    </location>
</feature>
<dbReference type="RefSeq" id="WP_238210178.1">
    <property type="nucleotide sequence ID" value="NZ_BPUS01000001.1"/>
</dbReference>
<organism evidence="2 3">
    <name type="scientific">Caballeronia novacaledonica</name>
    <dbReference type="NCBI Taxonomy" id="1544861"/>
    <lineage>
        <taxon>Bacteria</taxon>
        <taxon>Pseudomonadati</taxon>
        <taxon>Pseudomonadota</taxon>
        <taxon>Betaproteobacteria</taxon>
        <taxon>Burkholderiales</taxon>
        <taxon>Burkholderiaceae</taxon>
        <taxon>Caballeronia</taxon>
    </lineage>
</organism>
<dbReference type="Proteomes" id="UP001055111">
    <property type="component" value="Unassembled WGS sequence"/>
</dbReference>
<evidence type="ECO:0000313" key="3">
    <source>
        <dbReference type="Proteomes" id="UP001055111"/>
    </source>
</evidence>
<dbReference type="EMBL" id="BPUS01000001">
    <property type="protein sequence ID" value="GJH23811.1"/>
    <property type="molecule type" value="Genomic_DNA"/>
</dbReference>
<proteinExistence type="predicted"/>
<comment type="caution">
    <text evidence="2">The sequence shown here is derived from an EMBL/GenBank/DDBJ whole genome shotgun (WGS) entry which is preliminary data.</text>
</comment>
<sequence>MKLSAFVLSLVTSLIAMNDALGEKCGPDEKTLHVGEPCMPAHLVNYLYCLEHSGGGKISVKESSTDDKHSALQISIGGEGSGVIFKGKGSGTMSKSDSEKITKDIEETLNPSLAAICKKLEDEVFSSSNFTGGGSPEPPWPENLKQYRNAFALLKFSGVLSNTQKKIELTAGGVVIAPGIIATSEIPFGIMWSPETVNHRGSIVARTFSTDGVLSEPRPVELASVVDGSSKTVLLRFQATSHKDAGPYVAATSDISTGQHSDLEKNREIVVFVPDYEAGRFHVRYGKITDEFNNKCNVELLVNQDGAPVFTRDTGQFVGLLTRGQEMALRWAYFNAHLTFESNVDTYLKPYDLQQIEMADSIRLPLQPKIPPPPPRPNG</sequence>
<gene>
    <name evidence="2" type="ORF">CBA19CS42_04865</name>
</gene>
<protein>
    <submittedName>
        <fullName evidence="2">Uncharacterized protein</fullName>
    </submittedName>
</protein>
<feature type="chain" id="PRO_5041330107" evidence="1">
    <location>
        <begin position="19"/>
        <end position="379"/>
    </location>
</feature>
<name>A0AA37I5Q4_9BURK</name>
<dbReference type="AlphaFoldDB" id="A0AA37I5Q4"/>
<reference evidence="2" key="1">
    <citation type="submission" date="2022-09" db="EMBL/GenBank/DDBJ databases">
        <title>Isolation and characterization of 3-chlorobenzoate degrading bacteria from soils in Shizuoka.</title>
        <authorList>
            <person name="Ifat A."/>
            <person name="Ogawa N."/>
            <person name="Kimbara K."/>
            <person name="Moriuchi R."/>
            <person name="Dohra H."/>
            <person name="Shintani M."/>
        </authorList>
    </citation>
    <scope>NUCLEOTIDE SEQUENCE</scope>
    <source>
        <strain evidence="2">19CS4-2</strain>
    </source>
</reference>
<evidence type="ECO:0000256" key="1">
    <source>
        <dbReference type="SAM" id="SignalP"/>
    </source>
</evidence>
<accession>A0AA37I5Q4</accession>